<dbReference type="Proteomes" id="UP001314263">
    <property type="component" value="Unassembled WGS sequence"/>
</dbReference>
<sequence length="117" mass="13029">MKVARPVPNSPCSTAHTCVSSDWHRMARPAPILQLLARGLEQNDGFRGGGQAGTSDDAWRVAWTWLRQSFAVQPMYVITLVHRDFALRLSLNFAGMHDEIFFCIQSQQSEARGQVGA</sequence>
<accession>A0AAV1I3G6</accession>
<proteinExistence type="predicted"/>
<reference evidence="1 2" key="1">
    <citation type="submission" date="2023-10" db="EMBL/GenBank/DDBJ databases">
        <authorList>
            <person name="Maclean D."/>
            <person name="Macfadyen A."/>
        </authorList>
    </citation>
    <scope>NUCLEOTIDE SEQUENCE [LARGE SCALE GENOMIC DNA]</scope>
</reference>
<name>A0AAV1I3G6_9CHLO</name>
<gene>
    <name evidence="1" type="ORF">CVIRNUC_004722</name>
</gene>
<organism evidence="1 2">
    <name type="scientific">Coccomyxa viridis</name>
    <dbReference type="NCBI Taxonomy" id="1274662"/>
    <lineage>
        <taxon>Eukaryota</taxon>
        <taxon>Viridiplantae</taxon>
        <taxon>Chlorophyta</taxon>
        <taxon>core chlorophytes</taxon>
        <taxon>Trebouxiophyceae</taxon>
        <taxon>Trebouxiophyceae incertae sedis</taxon>
        <taxon>Coccomyxaceae</taxon>
        <taxon>Coccomyxa</taxon>
    </lineage>
</organism>
<evidence type="ECO:0000313" key="1">
    <source>
        <dbReference type="EMBL" id="CAK0779232.1"/>
    </source>
</evidence>
<evidence type="ECO:0000313" key="2">
    <source>
        <dbReference type="Proteomes" id="UP001314263"/>
    </source>
</evidence>
<keyword evidence="2" id="KW-1185">Reference proteome</keyword>
<dbReference type="EMBL" id="CAUYUE010000005">
    <property type="protein sequence ID" value="CAK0779232.1"/>
    <property type="molecule type" value="Genomic_DNA"/>
</dbReference>
<comment type="caution">
    <text evidence="1">The sequence shown here is derived from an EMBL/GenBank/DDBJ whole genome shotgun (WGS) entry which is preliminary data.</text>
</comment>
<protein>
    <submittedName>
        <fullName evidence="1">Uncharacterized protein</fullName>
    </submittedName>
</protein>
<dbReference type="AlphaFoldDB" id="A0AAV1I3G6"/>